<dbReference type="Proteomes" id="UP000320231">
    <property type="component" value="Plasmid pBAA-803-A"/>
</dbReference>
<evidence type="ECO:0000256" key="1">
    <source>
        <dbReference type="SAM" id="SignalP"/>
    </source>
</evidence>
<evidence type="ECO:0000313" key="2">
    <source>
        <dbReference type="EMBL" id="BBI65808.1"/>
    </source>
</evidence>
<name>A0A455UNE1_9GAMM</name>
<proteinExistence type="predicted"/>
<accession>A0A455UNE1</accession>
<dbReference type="EMBL" id="AP019515">
    <property type="protein sequence ID" value="BBI65808.1"/>
    <property type="molecule type" value="Genomic_DNA"/>
</dbReference>
<protein>
    <recommendedName>
        <fullName evidence="4">Porin domain-containing protein</fullName>
    </recommendedName>
</protein>
<keyword evidence="1" id="KW-0732">Signal</keyword>
<evidence type="ECO:0000313" key="3">
    <source>
        <dbReference type="Proteomes" id="UP000320231"/>
    </source>
</evidence>
<sequence>MFSRNKLVTMVATAVISGMSITATTSLAEANALENAFDRLSSAGGGFSSSNSAASFETRTRHGYTAGVDHAVFRTATR</sequence>
<evidence type="ECO:0008006" key="4">
    <source>
        <dbReference type="Google" id="ProtNLM"/>
    </source>
</evidence>
<geneLocation type="plasmid" evidence="3">
    <name>pbaa-803-a dna</name>
</geneLocation>
<organism evidence="2 3">
    <name type="scientific">Vreelandella sulfidaeris</name>
    <dbReference type="NCBI Taxonomy" id="115553"/>
    <lineage>
        <taxon>Bacteria</taxon>
        <taxon>Pseudomonadati</taxon>
        <taxon>Pseudomonadota</taxon>
        <taxon>Gammaproteobacteria</taxon>
        <taxon>Oceanospirillales</taxon>
        <taxon>Halomonadaceae</taxon>
        <taxon>Vreelandella</taxon>
    </lineage>
</organism>
<keyword evidence="2" id="KW-0614">Plasmid</keyword>
<feature type="chain" id="PRO_5019722737" description="Porin domain-containing protein" evidence="1">
    <location>
        <begin position="29"/>
        <end position="78"/>
    </location>
</feature>
<reference evidence="2 3" key="1">
    <citation type="journal article" date="2019" name="Microbiol. Resour. Announc.">
        <title>Complete Genome Sequence of Halomonas sulfidaeris Strain Esulfide1 Isolated from a Metal Sulfide Rock at a Depth of 2,200 Meters, Obtained Using Nanopore Sequencing.</title>
        <authorList>
            <person name="Saito M."/>
            <person name="Nishigata A."/>
            <person name="Galipon J."/>
            <person name="Arakawa K."/>
        </authorList>
    </citation>
    <scope>NUCLEOTIDE SEQUENCE [LARGE SCALE GENOMIC DNA]</scope>
    <source>
        <strain evidence="2 3">ATCC BAA-803</strain>
        <plasmid evidence="3">pbaa-803-a dna</plasmid>
    </source>
</reference>
<dbReference type="KEGG" id="hsr:HSBAA_PA_4110"/>
<gene>
    <name evidence="2" type="ORF">HSBAA_PA_4110</name>
</gene>
<feature type="signal peptide" evidence="1">
    <location>
        <begin position="1"/>
        <end position="28"/>
    </location>
</feature>
<dbReference type="AlphaFoldDB" id="A0A455UNE1"/>